<name>A0A7J6MHC0_PEROL</name>
<dbReference type="OrthoDB" id="424348at2759"/>
<comment type="caution">
    <text evidence="2">The sequence shown here is derived from an EMBL/GenBank/DDBJ whole genome shotgun (WGS) entry which is preliminary data.</text>
</comment>
<gene>
    <name evidence="2" type="ORF">FOZ61_006830</name>
</gene>
<feature type="compositionally biased region" description="Basic and acidic residues" evidence="1">
    <location>
        <begin position="1275"/>
        <end position="1293"/>
    </location>
</feature>
<sequence length="1402" mass="159005">MTYNAKANEALEHALKRAHEKHGNSLGRYMSFDIQNAGVRKVTLEELLGYCNKWYSKDIDKFEDAWKPEIGPYNDGGGRGYQPDRSGIYLLSGHYSGAWGVKLQGRMESVRAMAVFRRPGSLVRDSLQIAMVCPAAAEWWDWLEKLGLVRDRPPATRVVQVVEEKGGHTKYKSKYDDKDAKTSQAVKNYMEPMRSDRNASAVELARRNLEVCRPNWPHVEGEVAMAKYRSMFAKVRQSYRGEYYIRAELDHGLTITNGNVVWYCMQIWPDAVLDKLGTRWRPRYNAVARGKTHDHKTQGEKGGVYVADEVHNAVACIGSPMLCRAVMPILAAMAAGIPDAKMVASCAPEFDIFWEYVGWNKHMPPPEAPPGKPDGTGRWRNSAAYEQENNEDDTFMATLFMQENDALLEQLWCSVGEYNRTAGYWTGGNCNPGVSWSRDDFVDQLMLWWPFAFIEEVGRFRYRPEFMDKGGVHLDLGGYYTCVQTKEAWAQAMMCMLSSIMCGIPSEIAALLPACDPFWDLIVDIKGPEAVRAQRQNIRDARDRRFGEAWQRQRFFKLYGSTSEFRPSLPRSRPTEPQSHPESALKDRPKPVDEAKPAGYDKKAPKVASASSSASITTSDHEGIRPYREVVFAAIDYFHDQPDVAQMKRGEKFYCQYETSDLYLGSKPGDGRQIWLPKFVVTGNLCGTSRVVFTLSLMSYSEKANGALIDVIEKARRDAENSQGKYLCFEIQGANRRKVDENDLVAYCNVWYKVERDKFDEGWRPEIGKKTESGRGWLPDRTGIFLLSSHNTGPWAVKVQGRVESVRAMAVLGAGYALGISPNAAMVCPAASEWWDWLEDLNLVRERPPATHIKKQPDEKGKRAKYRSYTQDSTAKTSVAVKQYRQVMWTDKCRQHVEAARKDIEACPPPWKRLEGTAAQQKYEKMFEQVQRTYQGGDYIRAELDFGLNITTGNLIWYCQQVWPDCVLDKLGTRWRPRTSTVGWKSKQKDSRYPGDKGGVYLPDDTHKAVACIGTPAMCRAVMPILAALAAGIPDAKMVAQNAPQFDIFWEYVGWNKNMPPPEAPTEKPSGCGAWRRSRAYDQDNIDDDDFMARLFKRENDAMLELQWYNVGEYNRTNGQWCGGECIPGVSWSRDDFVDNLMLWWGDAVVEEVGRFRYRASFMDKGGLVLDIGGAYTSLQSKEAWAQAMMCMLGSIMAGIPAEIAALIPASDPFWDFICDKEGPEVVRIQRSKIRSARDARFGPEWQTERHRRESKGNSEKKFQPRVSGGASSSHQRDDTPSHTEETKYEAKPAKQHSSADAGGGKSPEKKPIKKPELPSSQAPVVDNYNEMWETSGTVTAALKYIHENLEYASMERGERFYCKYETPMMYYGLKEEGGEEGQWLPKYVVTWAQRENRSRGG</sequence>
<dbReference type="EMBL" id="JABAHT010000004">
    <property type="protein sequence ID" value="KAF4671012.1"/>
    <property type="molecule type" value="Genomic_DNA"/>
</dbReference>
<dbReference type="Proteomes" id="UP000570595">
    <property type="component" value="Unassembled WGS sequence"/>
</dbReference>
<accession>A0A7J6MHC0</accession>
<evidence type="ECO:0000313" key="3">
    <source>
        <dbReference type="Proteomes" id="UP000570595"/>
    </source>
</evidence>
<proteinExistence type="predicted"/>
<organism evidence="2 3">
    <name type="scientific">Perkinsus olseni</name>
    <name type="common">Perkinsus atlanticus</name>
    <dbReference type="NCBI Taxonomy" id="32597"/>
    <lineage>
        <taxon>Eukaryota</taxon>
        <taxon>Sar</taxon>
        <taxon>Alveolata</taxon>
        <taxon>Perkinsozoa</taxon>
        <taxon>Perkinsea</taxon>
        <taxon>Perkinsida</taxon>
        <taxon>Perkinsidae</taxon>
        <taxon>Perkinsus</taxon>
    </lineage>
</organism>
<evidence type="ECO:0000256" key="1">
    <source>
        <dbReference type="SAM" id="MobiDB-lite"/>
    </source>
</evidence>
<feature type="region of interest" description="Disordered" evidence="1">
    <location>
        <begin position="1238"/>
        <end position="1325"/>
    </location>
</feature>
<evidence type="ECO:0000313" key="2">
    <source>
        <dbReference type="EMBL" id="KAF4671012.1"/>
    </source>
</evidence>
<protein>
    <submittedName>
        <fullName evidence="2">Uncharacterized protein</fullName>
    </submittedName>
</protein>
<reference evidence="2 3" key="1">
    <citation type="submission" date="2020-04" db="EMBL/GenBank/DDBJ databases">
        <title>Perkinsus olseni comparative genomics.</title>
        <authorList>
            <person name="Bogema D.R."/>
        </authorList>
    </citation>
    <scope>NUCLEOTIDE SEQUENCE [LARGE SCALE GENOMIC DNA]</scope>
    <source>
        <strain evidence="2">ATCC PRA-179</strain>
    </source>
</reference>
<feature type="compositionally biased region" description="Basic and acidic residues" evidence="1">
    <location>
        <begin position="583"/>
        <end position="604"/>
    </location>
</feature>
<feature type="region of interest" description="Disordered" evidence="1">
    <location>
        <begin position="563"/>
        <end position="620"/>
    </location>
</feature>
<feature type="compositionally biased region" description="Basic and acidic residues" evidence="1">
    <location>
        <begin position="1307"/>
        <end position="1317"/>
    </location>
</feature>
<feature type="compositionally biased region" description="Basic and acidic residues" evidence="1">
    <location>
        <begin position="1238"/>
        <end position="1263"/>
    </location>
</feature>